<protein>
    <submittedName>
        <fullName evidence="2">Ethanolamine utilization protein</fullName>
    </submittedName>
</protein>
<dbReference type="InterPro" id="IPR014710">
    <property type="entry name" value="RmlC-like_jellyroll"/>
</dbReference>
<dbReference type="Proteomes" id="UP000051260">
    <property type="component" value="Unassembled WGS sequence"/>
</dbReference>
<sequence length="120" mass="12990">MSTPIRLLPDGNPETGFVPSSLVAESDFTTEDKTETISSFFESQDGKISTGVWECAPCREIIEAYPVDEMMTVIAGSVTLTASDGSAQTFGAGDTFFIPKGTPCTWEITQTLRKFYMIAA</sequence>
<proteinExistence type="predicted"/>
<evidence type="ECO:0000259" key="1">
    <source>
        <dbReference type="Pfam" id="PF05899"/>
    </source>
</evidence>
<dbReference type="EMBL" id="CYUD01000007">
    <property type="protein sequence ID" value="CUK03256.1"/>
    <property type="molecule type" value="Genomic_DNA"/>
</dbReference>
<keyword evidence="3" id="KW-1185">Reference proteome</keyword>
<accession>A0A0P1IIF2</accession>
<dbReference type="AlphaFoldDB" id="A0A0P1IIF2"/>
<dbReference type="Gene3D" id="2.60.120.10">
    <property type="entry name" value="Jelly Rolls"/>
    <property type="match status" value="1"/>
</dbReference>
<dbReference type="OrthoDB" id="9799053at2"/>
<evidence type="ECO:0000313" key="3">
    <source>
        <dbReference type="Proteomes" id="UP000051260"/>
    </source>
</evidence>
<feature type="domain" description="(S)-ureidoglycine aminohydrolase cupin" evidence="1">
    <location>
        <begin position="43"/>
        <end position="116"/>
    </location>
</feature>
<dbReference type="InterPro" id="IPR011051">
    <property type="entry name" value="RmlC_Cupin_sf"/>
</dbReference>
<dbReference type="CDD" id="cd02227">
    <property type="entry name" value="cupin_TM1112-like"/>
    <property type="match status" value="1"/>
</dbReference>
<reference evidence="3" key="1">
    <citation type="submission" date="2015-09" db="EMBL/GenBank/DDBJ databases">
        <authorList>
            <person name="Rodrigo-Torres L."/>
            <person name="Arahal D.R."/>
        </authorList>
    </citation>
    <scope>NUCLEOTIDE SEQUENCE [LARGE SCALE GENOMIC DNA]</scope>
    <source>
        <strain evidence="3">CECT 5091</strain>
    </source>
</reference>
<organism evidence="2 3">
    <name type="scientific">Ruegeria denitrificans</name>
    <dbReference type="NCBI Taxonomy" id="1715692"/>
    <lineage>
        <taxon>Bacteria</taxon>
        <taxon>Pseudomonadati</taxon>
        <taxon>Pseudomonadota</taxon>
        <taxon>Alphaproteobacteria</taxon>
        <taxon>Rhodobacterales</taxon>
        <taxon>Roseobacteraceae</taxon>
        <taxon>Ruegeria</taxon>
    </lineage>
</organism>
<evidence type="ECO:0000313" key="2">
    <source>
        <dbReference type="EMBL" id="CUK03256.1"/>
    </source>
</evidence>
<dbReference type="STRING" id="1715692.RUE5091_02476"/>
<dbReference type="InterPro" id="IPR008579">
    <property type="entry name" value="UGlyAH_Cupin_dom"/>
</dbReference>
<gene>
    <name evidence="2" type="ORF">RUE5091_02476</name>
</gene>
<dbReference type="Pfam" id="PF05899">
    <property type="entry name" value="Cupin_3"/>
    <property type="match status" value="1"/>
</dbReference>
<dbReference type="PANTHER" id="PTHR40943">
    <property type="entry name" value="CYTOPLASMIC PROTEIN-RELATED"/>
    <property type="match status" value="1"/>
</dbReference>
<name>A0A0P1IIF2_9RHOB</name>
<dbReference type="RefSeq" id="WP_058282179.1">
    <property type="nucleotide sequence ID" value="NZ_CYUD01000007.1"/>
</dbReference>
<dbReference type="PANTHER" id="PTHR40943:SF1">
    <property type="entry name" value="CYTOPLASMIC PROTEIN"/>
    <property type="match status" value="1"/>
</dbReference>
<dbReference type="SUPFAM" id="SSF51182">
    <property type="entry name" value="RmlC-like cupins"/>
    <property type="match status" value="1"/>
</dbReference>